<sequence>MRLNILSSLSRASEGERKASELATRHFFARGDKRPHIDRNMVRYILKDYGIVVPSNPLKKGLYTINKVLECLKDFVSISRDDSYNLDYEIISEELLQILIECALLMVQVKTSVVGSVANSHLNLKDDNKINIAISLPDESMNLKRRNSFKNPAIVLNEDVGSDVPNNAHIAAPTTIKPAPKKPIKSETAMNKNLKKDFKGNEPSIKANNLEKTKEKPPIIATESLSEIRVESVPATPAPPLLPTLESELEPGEIFQGFFDVLFKEFEEDKVKMKIIGTLK</sequence>
<evidence type="ECO:0000313" key="1">
    <source>
        <dbReference type="EMBL" id="RKP18315.1"/>
    </source>
</evidence>
<organism evidence="1 2">
    <name type="scientific">Rozella allomycis (strain CSF55)</name>
    <dbReference type="NCBI Taxonomy" id="988480"/>
    <lineage>
        <taxon>Eukaryota</taxon>
        <taxon>Fungi</taxon>
        <taxon>Fungi incertae sedis</taxon>
        <taxon>Cryptomycota</taxon>
        <taxon>Cryptomycota incertae sedis</taxon>
        <taxon>Rozella</taxon>
    </lineage>
</organism>
<accession>A0A4P9YGB3</accession>
<name>A0A4P9YGB3_ROZAC</name>
<proteinExistence type="predicted"/>
<evidence type="ECO:0000313" key="2">
    <source>
        <dbReference type="Proteomes" id="UP000281549"/>
    </source>
</evidence>
<protein>
    <submittedName>
        <fullName evidence="1">Uncharacterized protein</fullName>
    </submittedName>
</protein>
<dbReference type="AlphaFoldDB" id="A0A4P9YGB3"/>
<gene>
    <name evidence="1" type="ORF">ROZALSC1DRAFT_29982</name>
</gene>
<reference evidence="2" key="1">
    <citation type="journal article" date="2018" name="Nat. Microbiol.">
        <title>Leveraging single-cell genomics to expand the fungal tree of life.</title>
        <authorList>
            <person name="Ahrendt S.R."/>
            <person name="Quandt C.A."/>
            <person name="Ciobanu D."/>
            <person name="Clum A."/>
            <person name="Salamov A."/>
            <person name="Andreopoulos B."/>
            <person name="Cheng J.F."/>
            <person name="Woyke T."/>
            <person name="Pelin A."/>
            <person name="Henrissat B."/>
            <person name="Reynolds N.K."/>
            <person name="Benny G.L."/>
            <person name="Smith M.E."/>
            <person name="James T.Y."/>
            <person name="Grigoriev I.V."/>
        </authorList>
    </citation>
    <scope>NUCLEOTIDE SEQUENCE [LARGE SCALE GENOMIC DNA]</scope>
    <source>
        <strain evidence="2">CSF55</strain>
    </source>
</reference>
<dbReference type="Proteomes" id="UP000281549">
    <property type="component" value="Unassembled WGS sequence"/>
</dbReference>
<dbReference type="EMBL" id="ML005495">
    <property type="protein sequence ID" value="RKP18315.1"/>
    <property type="molecule type" value="Genomic_DNA"/>
</dbReference>